<dbReference type="HOGENOM" id="CLU_882346_0_0_4"/>
<protein>
    <submittedName>
        <fullName evidence="1">Conserved domain protein</fullName>
    </submittedName>
</protein>
<evidence type="ECO:0000313" key="2">
    <source>
        <dbReference type="Proteomes" id="UP000005156"/>
    </source>
</evidence>
<dbReference type="EMBL" id="AFBP01000047">
    <property type="protein sequence ID" value="EGG54066.1"/>
    <property type="molecule type" value="Genomic_DNA"/>
</dbReference>
<proteinExistence type="predicted"/>
<keyword evidence="2" id="KW-1185">Reference proteome</keyword>
<dbReference type="AlphaFoldDB" id="F3QKV5"/>
<sequence length="315" mass="34274">MPLLHEFRIIEYPSNNLGAVGGRIGVVGTNQSFQFAQDTGGFFLVFADDGQCTDTFAVKREGLGERARDEERNACIGKLTDGAGILFKTVTEALVSNIEERNQLVLNADVNNLGPLFLSQVIACGIVAAGMQNHNGVFFQTAEALKHGREVDAVVFFVIVRILADFETSLFKNCNVVLPCRCADNGFRIFENSCKEVCADFKSTGTAERLNGNGMLFFDDRRIGTENQLLNAGVKSRNTGDRKISMRLAGFKDSLLGFGNDAQKRYFAVFGAVHADTQINFLVAGVGFESFVEAENGIVGSLSDNIKNGFGHEIL</sequence>
<accession>F3QKV5</accession>
<dbReference type="Proteomes" id="UP000005156">
    <property type="component" value="Unassembled WGS sequence"/>
</dbReference>
<dbReference type="eggNOG" id="ENOG5034BH7">
    <property type="taxonomic scope" value="Bacteria"/>
</dbReference>
<reference evidence="1 2" key="1">
    <citation type="submission" date="2011-02" db="EMBL/GenBank/DDBJ databases">
        <authorList>
            <person name="Weinstock G."/>
            <person name="Sodergren E."/>
            <person name="Clifton S."/>
            <person name="Fulton L."/>
            <person name="Fulton B."/>
            <person name="Courtney L."/>
            <person name="Fronick C."/>
            <person name="Harrison M."/>
            <person name="Strong C."/>
            <person name="Farmer C."/>
            <person name="Delahaunty K."/>
            <person name="Markovic C."/>
            <person name="Hall O."/>
            <person name="Minx P."/>
            <person name="Tomlinson C."/>
            <person name="Mitreva M."/>
            <person name="Hou S."/>
            <person name="Chen J."/>
            <person name="Wollam A."/>
            <person name="Pepin K.H."/>
            <person name="Johnson M."/>
            <person name="Bhonagiri V."/>
            <person name="Zhang X."/>
            <person name="Suruliraj S."/>
            <person name="Warren W."/>
            <person name="Chinwalla A."/>
            <person name="Mardis E.R."/>
            <person name="Wilson R.K."/>
        </authorList>
    </citation>
    <scope>NUCLEOTIDE SEQUENCE [LARGE SCALE GENOMIC DNA]</scope>
    <source>
        <strain evidence="1 2">YIT 11859</strain>
    </source>
</reference>
<comment type="caution">
    <text evidence="1">The sequence shown here is derived from an EMBL/GenBank/DDBJ whole genome shotgun (WGS) entry which is preliminary data.</text>
</comment>
<evidence type="ECO:0000313" key="1">
    <source>
        <dbReference type="EMBL" id="EGG54066.1"/>
    </source>
</evidence>
<gene>
    <name evidence="1" type="ORF">HMPREF9439_01570</name>
</gene>
<name>F3QKV5_9BURK</name>
<organism evidence="1 2">
    <name type="scientific">Parasutterella excrementihominis YIT 11859</name>
    <dbReference type="NCBI Taxonomy" id="762966"/>
    <lineage>
        <taxon>Bacteria</taxon>
        <taxon>Pseudomonadati</taxon>
        <taxon>Pseudomonadota</taxon>
        <taxon>Betaproteobacteria</taxon>
        <taxon>Burkholderiales</taxon>
        <taxon>Sutterellaceae</taxon>
        <taxon>Parasutterella</taxon>
    </lineage>
</organism>